<keyword evidence="1" id="KW-0808">Transferase</keyword>
<keyword evidence="8" id="KW-1185">Reference proteome</keyword>
<dbReference type="Gene3D" id="1.20.5.1930">
    <property type="match status" value="1"/>
</dbReference>
<feature type="domain" description="Histidine kinase/HSP90-like ATPase" evidence="5">
    <location>
        <begin position="284"/>
        <end position="369"/>
    </location>
</feature>
<keyword evidence="4" id="KW-0472">Membrane</keyword>
<name>A0ABY3XEA0_9GAMM</name>
<evidence type="ECO:0000313" key="8">
    <source>
        <dbReference type="Proteomes" id="UP000829194"/>
    </source>
</evidence>
<keyword evidence="2 7" id="KW-0418">Kinase</keyword>
<organism evidence="7 8">
    <name type="scientific">Lysobacter gummosus</name>
    <dbReference type="NCBI Taxonomy" id="262324"/>
    <lineage>
        <taxon>Bacteria</taxon>
        <taxon>Pseudomonadati</taxon>
        <taxon>Pseudomonadota</taxon>
        <taxon>Gammaproteobacteria</taxon>
        <taxon>Lysobacterales</taxon>
        <taxon>Lysobacteraceae</taxon>
        <taxon>Lysobacter</taxon>
    </lineage>
</organism>
<keyword evidence="3" id="KW-0902">Two-component regulatory system</keyword>
<proteinExistence type="predicted"/>
<sequence length="375" mass="40588">MTTLLRRTVLQPMNLPALLTWLAVALSLRYAGDRDAPILWLSMLTFAASFLAHDLLPERHRSWRAALFALETASALTVCWFASRGGAAPALLVVLIAHMTTAYPPRVLIALALAINLALYLILLYGGSPAPLVITVIFAGFESFAALIAHYARNAEQTRDRLALVNADLLATRALLADSARDAERLRMARELHDVAGHKLTAMMLNLRALAAEPDLAERREVQLAQQLAGELLGDIRGVVQALRDARGLDLATALRALAAPMPKPALDLTIDADIHLTDPALAETLLRVVQEALTNSARHAEAERVAVDIRRDGATLRMRIEDDGQARGPLREGNGLAGMRERIDAAGGTLALSRNRHGAMRIDASFPLNPARPA</sequence>
<dbReference type="Pfam" id="PF02518">
    <property type="entry name" value="HATPase_c"/>
    <property type="match status" value="1"/>
</dbReference>
<dbReference type="Pfam" id="PF07730">
    <property type="entry name" value="HisKA_3"/>
    <property type="match status" value="1"/>
</dbReference>
<feature type="domain" description="Signal transduction histidine kinase subgroup 3 dimerisation and phosphoacceptor" evidence="6">
    <location>
        <begin position="184"/>
        <end position="246"/>
    </location>
</feature>
<dbReference type="PANTHER" id="PTHR24421">
    <property type="entry name" value="NITRATE/NITRITE SENSOR PROTEIN NARX-RELATED"/>
    <property type="match status" value="1"/>
</dbReference>
<evidence type="ECO:0000256" key="2">
    <source>
        <dbReference type="ARBA" id="ARBA00022777"/>
    </source>
</evidence>
<evidence type="ECO:0000256" key="3">
    <source>
        <dbReference type="ARBA" id="ARBA00023012"/>
    </source>
</evidence>
<keyword evidence="4" id="KW-0812">Transmembrane</keyword>
<dbReference type="SUPFAM" id="SSF55874">
    <property type="entry name" value="ATPase domain of HSP90 chaperone/DNA topoisomerase II/histidine kinase"/>
    <property type="match status" value="1"/>
</dbReference>
<accession>A0ABY3XEA0</accession>
<dbReference type="GO" id="GO:0016301">
    <property type="term" value="F:kinase activity"/>
    <property type="evidence" value="ECO:0007669"/>
    <property type="project" value="UniProtKB-KW"/>
</dbReference>
<keyword evidence="4" id="KW-1133">Transmembrane helix</keyword>
<gene>
    <name evidence="7" type="ORF">MOV92_00265</name>
</gene>
<dbReference type="InterPro" id="IPR011712">
    <property type="entry name" value="Sig_transdc_His_kin_sub3_dim/P"/>
</dbReference>
<dbReference type="Proteomes" id="UP000829194">
    <property type="component" value="Chromosome"/>
</dbReference>
<dbReference type="EMBL" id="CP093547">
    <property type="protein sequence ID" value="UNP29757.1"/>
    <property type="molecule type" value="Genomic_DNA"/>
</dbReference>
<dbReference type="CDD" id="cd16917">
    <property type="entry name" value="HATPase_UhpB-NarQ-NarX-like"/>
    <property type="match status" value="1"/>
</dbReference>
<dbReference type="InterPro" id="IPR003594">
    <property type="entry name" value="HATPase_dom"/>
</dbReference>
<evidence type="ECO:0000313" key="7">
    <source>
        <dbReference type="EMBL" id="UNP29757.1"/>
    </source>
</evidence>
<evidence type="ECO:0000259" key="5">
    <source>
        <dbReference type="Pfam" id="PF02518"/>
    </source>
</evidence>
<feature type="transmembrane region" description="Helical" evidence="4">
    <location>
        <begin position="132"/>
        <end position="152"/>
    </location>
</feature>
<evidence type="ECO:0000256" key="4">
    <source>
        <dbReference type="SAM" id="Phobius"/>
    </source>
</evidence>
<dbReference type="PANTHER" id="PTHR24421:SF59">
    <property type="entry name" value="OXYGEN SENSOR HISTIDINE KINASE NREB"/>
    <property type="match status" value="1"/>
</dbReference>
<evidence type="ECO:0000259" key="6">
    <source>
        <dbReference type="Pfam" id="PF07730"/>
    </source>
</evidence>
<feature type="transmembrane region" description="Helical" evidence="4">
    <location>
        <begin position="103"/>
        <end position="125"/>
    </location>
</feature>
<dbReference type="InterPro" id="IPR036890">
    <property type="entry name" value="HATPase_C_sf"/>
</dbReference>
<feature type="transmembrane region" description="Helical" evidence="4">
    <location>
        <begin position="38"/>
        <end position="56"/>
    </location>
</feature>
<protein>
    <submittedName>
        <fullName evidence="7">Histidine kinase</fullName>
    </submittedName>
</protein>
<reference evidence="7 8" key="1">
    <citation type="submission" date="2022-03" db="EMBL/GenBank/DDBJ databases">
        <title>Complete genome sequence of Lysobacter capsici VKM B-2533 and Lysobacter gummosus 10.1.1, promising sources of lytic agents.</title>
        <authorList>
            <person name="Tarlachkov S.V."/>
            <person name="Kudryakova I.V."/>
            <person name="Afoshin A.S."/>
            <person name="Leontyevskaya E.A."/>
            <person name="Leontyevskaya N.V."/>
        </authorList>
    </citation>
    <scope>NUCLEOTIDE SEQUENCE [LARGE SCALE GENOMIC DNA]</scope>
    <source>
        <strain evidence="7 8">10.1.1</strain>
    </source>
</reference>
<dbReference type="Gene3D" id="3.30.565.10">
    <property type="entry name" value="Histidine kinase-like ATPase, C-terminal domain"/>
    <property type="match status" value="1"/>
</dbReference>
<dbReference type="InterPro" id="IPR050482">
    <property type="entry name" value="Sensor_HK_TwoCompSys"/>
</dbReference>
<evidence type="ECO:0000256" key="1">
    <source>
        <dbReference type="ARBA" id="ARBA00022679"/>
    </source>
</evidence>